<dbReference type="InParanoid" id="A0A1X2HE39"/>
<dbReference type="AlphaFoldDB" id="A0A1X2HE39"/>
<evidence type="ECO:0000313" key="2">
    <source>
        <dbReference type="EMBL" id="ORY97162.1"/>
    </source>
</evidence>
<protein>
    <submittedName>
        <fullName evidence="2">Uncharacterized protein</fullName>
    </submittedName>
</protein>
<dbReference type="EMBL" id="MCGN01000004">
    <property type="protein sequence ID" value="ORY97162.1"/>
    <property type="molecule type" value="Genomic_DNA"/>
</dbReference>
<evidence type="ECO:0000313" key="3">
    <source>
        <dbReference type="Proteomes" id="UP000242180"/>
    </source>
</evidence>
<reference evidence="2 3" key="1">
    <citation type="submission" date="2016-07" db="EMBL/GenBank/DDBJ databases">
        <title>Pervasive Adenine N6-methylation of Active Genes in Fungi.</title>
        <authorList>
            <consortium name="DOE Joint Genome Institute"/>
            <person name="Mondo S.J."/>
            <person name="Dannebaum R.O."/>
            <person name="Kuo R.C."/>
            <person name="Labutti K."/>
            <person name="Haridas S."/>
            <person name="Kuo A."/>
            <person name="Salamov A."/>
            <person name="Ahrendt S.R."/>
            <person name="Lipzen A."/>
            <person name="Sullivan W."/>
            <person name="Andreopoulos W.B."/>
            <person name="Clum A."/>
            <person name="Lindquist E."/>
            <person name="Daum C."/>
            <person name="Ramamoorthy G.K."/>
            <person name="Gryganskyi A."/>
            <person name="Culley D."/>
            <person name="Magnuson J.K."/>
            <person name="James T.Y."/>
            <person name="O'Malley M.A."/>
            <person name="Stajich J.E."/>
            <person name="Spatafora J.W."/>
            <person name="Visel A."/>
            <person name="Grigoriev I.V."/>
        </authorList>
    </citation>
    <scope>NUCLEOTIDE SEQUENCE [LARGE SCALE GENOMIC DNA]</scope>
    <source>
        <strain evidence="2 3">NRRL 2496</strain>
    </source>
</reference>
<comment type="caution">
    <text evidence="2">The sequence shown here is derived from an EMBL/GenBank/DDBJ whole genome shotgun (WGS) entry which is preliminary data.</text>
</comment>
<gene>
    <name evidence="2" type="ORF">BCR43DRAFT_504140</name>
</gene>
<name>A0A1X2HE39_SYNRA</name>
<sequence>MVFIIGDIFEAQTDPMVSFRGAYVPSVEIRGTIRNTGATLFFSDNKLSLICLELMKKGSCWFVRGKATARTYKFDNTRYGVRMNVQPVYLKESQALDAMTRGLKRSLDGVVEGKYAAWKEGSPRRIETIMGVVMRYVLEDEKNMPFQLELRGQQTRAGLIEHYKDVKLIKLSKAEMLGRQVGVTVINQDEKDGAGSGEPEASTSKKTKGDDAMEE</sequence>
<dbReference type="Proteomes" id="UP000242180">
    <property type="component" value="Unassembled WGS sequence"/>
</dbReference>
<accession>A0A1X2HE39</accession>
<evidence type="ECO:0000256" key="1">
    <source>
        <dbReference type="SAM" id="MobiDB-lite"/>
    </source>
</evidence>
<proteinExistence type="predicted"/>
<keyword evidence="3" id="KW-1185">Reference proteome</keyword>
<feature type="region of interest" description="Disordered" evidence="1">
    <location>
        <begin position="187"/>
        <end position="215"/>
    </location>
</feature>
<organism evidence="2 3">
    <name type="scientific">Syncephalastrum racemosum</name>
    <name type="common">Filamentous fungus</name>
    <dbReference type="NCBI Taxonomy" id="13706"/>
    <lineage>
        <taxon>Eukaryota</taxon>
        <taxon>Fungi</taxon>
        <taxon>Fungi incertae sedis</taxon>
        <taxon>Mucoromycota</taxon>
        <taxon>Mucoromycotina</taxon>
        <taxon>Mucoromycetes</taxon>
        <taxon>Mucorales</taxon>
        <taxon>Syncephalastraceae</taxon>
        <taxon>Syncephalastrum</taxon>
    </lineage>
</organism>